<reference evidence="1 2" key="1">
    <citation type="journal article" date="2017" name="ISME J.">
        <title>Potential for microbial H2 and metal transformations associated with novel bacteria and archaea in deep terrestrial subsurface sediments.</title>
        <authorList>
            <person name="Hernsdorf A.W."/>
            <person name="Amano Y."/>
            <person name="Miyakawa K."/>
            <person name="Ise K."/>
            <person name="Suzuki Y."/>
            <person name="Anantharaman K."/>
            <person name="Probst A."/>
            <person name="Burstein D."/>
            <person name="Thomas B.C."/>
            <person name="Banfield J.F."/>
        </authorList>
    </citation>
    <scope>NUCLEOTIDE SEQUENCE [LARGE SCALE GENOMIC DNA]</scope>
    <source>
        <strain evidence="1">HGW-Falkowbacteria-1</strain>
    </source>
</reference>
<proteinExistence type="predicted"/>
<dbReference type="Proteomes" id="UP000233517">
    <property type="component" value="Unassembled WGS sequence"/>
</dbReference>
<dbReference type="EMBL" id="PHAI01000001">
    <property type="protein sequence ID" value="PKM91842.1"/>
    <property type="molecule type" value="Genomic_DNA"/>
</dbReference>
<dbReference type="AlphaFoldDB" id="A0A2N2EAZ8"/>
<comment type="caution">
    <text evidence="1">The sequence shown here is derived from an EMBL/GenBank/DDBJ whole genome shotgun (WGS) entry which is preliminary data.</text>
</comment>
<evidence type="ECO:0000313" key="1">
    <source>
        <dbReference type="EMBL" id="PKM91842.1"/>
    </source>
</evidence>
<sequence>MKSKIKNFFGRISVFFQFKTKERIKLEKLFDWQMEQLKEIGISKDIISRFREKKDEVLNHFLYFCSLPGYYEMTAFLPVIPLEILKRSFPFPLSTINKQELSSGSSRNLAESIDTEEVYDLRSDTEIPTPYFIFGLENGMNENSISSVSPSIAQDLFARTRLSPLNLSEALSMLIIFPGFYNGNGEKISIMGSRYRNEKVIPEFFRNGKGFQLSWAYDSNLGVEKVYPVCWERKFF</sequence>
<protein>
    <submittedName>
        <fullName evidence="1">Uncharacterized protein</fullName>
    </submittedName>
</protein>
<evidence type="ECO:0000313" key="2">
    <source>
        <dbReference type="Proteomes" id="UP000233517"/>
    </source>
</evidence>
<accession>A0A2N2EAZ8</accession>
<gene>
    <name evidence="1" type="ORF">CVU82_01385</name>
</gene>
<name>A0A2N2EAZ8_9BACT</name>
<organism evidence="1 2">
    <name type="scientific">Candidatus Falkowbacteria bacterium HGW-Falkowbacteria-1</name>
    <dbReference type="NCBI Taxonomy" id="2013768"/>
    <lineage>
        <taxon>Bacteria</taxon>
        <taxon>Candidatus Falkowiibacteriota</taxon>
    </lineage>
</organism>